<evidence type="ECO:0000313" key="3">
    <source>
        <dbReference type="Proteomes" id="UP001501371"/>
    </source>
</evidence>
<dbReference type="Proteomes" id="UP001501371">
    <property type="component" value="Unassembled WGS sequence"/>
</dbReference>
<comment type="caution">
    <text evidence="2">The sequence shown here is derived from an EMBL/GenBank/DDBJ whole genome shotgun (WGS) entry which is preliminary data.</text>
</comment>
<reference evidence="2 3" key="1">
    <citation type="journal article" date="2019" name="Int. J. Syst. Evol. Microbiol.">
        <title>The Global Catalogue of Microorganisms (GCM) 10K type strain sequencing project: providing services to taxonomists for standard genome sequencing and annotation.</title>
        <authorList>
            <consortium name="The Broad Institute Genomics Platform"/>
            <consortium name="The Broad Institute Genome Sequencing Center for Infectious Disease"/>
            <person name="Wu L."/>
            <person name="Ma J."/>
        </authorList>
    </citation>
    <scope>NUCLEOTIDE SEQUENCE [LARGE SCALE GENOMIC DNA]</scope>
    <source>
        <strain evidence="2 3">JCM 12696</strain>
    </source>
</reference>
<keyword evidence="3" id="KW-1185">Reference proteome</keyword>
<feature type="region of interest" description="Disordered" evidence="1">
    <location>
        <begin position="80"/>
        <end position="105"/>
    </location>
</feature>
<accession>A0ABN1UP87</accession>
<dbReference type="EMBL" id="BAAAKV010000010">
    <property type="protein sequence ID" value="GAA1160087.1"/>
    <property type="molecule type" value="Genomic_DNA"/>
</dbReference>
<gene>
    <name evidence="2" type="ORF">GCM10009654_15360</name>
</gene>
<organism evidence="2 3">
    <name type="scientific">Streptomyces hebeiensis</name>
    <dbReference type="NCBI Taxonomy" id="229486"/>
    <lineage>
        <taxon>Bacteria</taxon>
        <taxon>Bacillati</taxon>
        <taxon>Actinomycetota</taxon>
        <taxon>Actinomycetes</taxon>
        <taxon>Kitasatosporales</taxon>
        <taxon>Streptomycetaceae</taxon>
        <taxon>Streptomyces</taxon>
    </lineage>
</organism>
<proteinExistence type="predicted"/>
<protein>
    <submittedName>
        <fullName evidence="2">Uncharacterized protein</fullName>
    </submittedName>
</protein>
<evidence type="ECO:0000313" key="2">
    <source>
        <dbReference type="EMBL" id="GAA1160087.1"/>
    </source>
</evidence>
<sequence length="105" mass="10273">MVLVLGRVMGAGPGPGKFASENVGVSDEALGGVVVVHGVLGQLRGFSGGGPPAGASGAGSARGEAFTLAVGYLLGTVRRRRGPPRGAIAADGDEAVGGSQERRFS</sequence>
<evidence type="ECO:0000256" key="1">
    <source>
        <dbReference type="SAM" id="MobiDB-lite"/>
    </source>
</evidence>
<name>A0ABN1UP87_9ACTN</name>